<evidence type="ECO:0000313" key="2">
    <source>
        <dbReference type="EMBL" id="MBS9525720.1"/>
    </source>
</evidence>
<dbReference type="RefSeq" id="WP_213946577.1">
    <property type="nucleotide sequence ID" value="NZ_JAHCMY010000017.1"/>
</dbReference>
<sequence>MAKKSKFELAVIEQVKRVRESKGFSQADVASFLECDKSFIGQIESPNSNSKYNLNHVNRLAFEMNCSPRDLIPDTGFWEELSKKKKSPKKP</sequence>
<dbReference type="EMBL" id="JAHCMY010000017">
    <property type="protein sequence ID" value="MBS9525720.1"/>
    <property type="molecule type" value="Genomic_DNA"/>
</dbReference>
<reference evidence="2 3" key="1">
    <citation type="submission" date="2021-05" db="EMBL/GenBank/DDBJ databases">
        <authorList>
            <person name="Zhang Z.D."/>
            <person name="Osman G."/>
        </authorList>
    </citation>
    <scope>NUCLEOTIDE SEQUENCE [LARGE SCALE GENOMIC DNA]</scope>
    <source>
        <strain evidence="2 3">KCTC 32217</strain>
    </source>
</reference>
<dbReference type="InterPro" id="IPR010982">
    <property type="entry name" value="Lambda_DNA-bd_dom_sf"/>
</dbReference>
<comment type="caution">
    <text evidence="2">The sequence shown here is derived from an EMBL/GenBank/DDBJ whole genome shotgun (WGS) entry which is preliminary data.</text>
</comment>
<proteinExistence type="predicted"/>
<dbReference type="PROSITE" id="PS50943">
    <property type="entry name" value="HTH_CROC1"/>
    <property type="match status" value="1"/>
</dbReference>
<dbReference type="CDD" id="cd00093">
    <property type="entry name" value="HTH_XRE"/>
    <property type="match status" value="1"/>
</dbReference>
<dbReference type="GO" id="GO:0003677">
    <property type="term" value="F:DNA binding"/>
    <property type="evidence" value="ECO:0007669"/>
    <property type="project" value="InterPro"/>
</dbReference>
<dbReference type="InterPro" id="IPR001387">
    <property type="entry name" value="Cro/C1-type_HTH"/>
</dbReference>
<dbReference type="AlphaFoldDB" id="A0AAP2CND8"/>
<dbReference type="Proteomes" id="UP001319104">
    <property type="component" value="Unassembled WGS sequence"/>
</dbReference>
<organism evidence="2 3">
    <name type="scientific">Litoribacter ruber</name>
    <dbReference type="NCBI Taxonomy" id="702568"/>
    <lineage>
        <taxon>Bacteria</taxon>
        <taxon>Pseudomonadati</taxon>
        <taxon>Bacteroidota</taxon>
        <taxon>Cytophagia</taxon>
        <taxon>Cytophagales</taxon>
        <taxon>Cyclobacteriaceae</taxon>
        <taxon>Litoribacter</taxon>
    </lineage>
</organism>
<accession>A0AAP2CND8</accession>
<gene>
    <name evidence="2" type="ORF">KI659_17000</name>
</gene>
<protein>
    <submittedName>
        <fullName evidence="2">Helix-turn-helix transcriptional regulator</fullName>
    </submittedName>
</protein>
<name>A0AAP2CND8_9BACT</name>
<dbReference type="Gene3D" id="1.10.260.40">
    <property type="entry name" value="lambda repressor-like DNA-binding domains"/>
    <property type="match status" value="1"/>
</dbReference>
<evidence type="ECO:0000259" key="1">
    <source>
        <dbReference type="PROSITE" id="PS50943"/>
    </source>
</evidence>
<feature type="domain" description="HTH cro/C1-type" evidence="1">
    <location>
        <begin position="15"/>
        <end position="45"/>
    </location>
</feature>
<evidence type="ECO:0000313" key="3">
    <source>
        <dbReference type="Proteomes" id="UP001319104"/>
    </source>
</evidence>
<dbReference type="SUPFAM" id="SSF47413">
    <property type="entry name" value="lambda repressor-like DNA-binding domains"/>
    <property type="match status" value="1"/>
</dbReference>
<keyword evidence="3" id="KW-1185">Reference proteome</keyword>